<reference evidence="2" key="1">
    <citation type="journal article" date="2014" name="Int. J. Syst. Evol. Microbiol.">
        <title>Complete genome sequence of Corynebacterium casei LMG S-19264T (=DSM 44701T), isolated from a smear-ripened cheese.</title>
        <authorList>
            <consortium name="US DOE Joint Genome Institute (JGI-PGF)"/>
            <person name="Walter F."/>
            <person name="Albersmeier A."/>
            <person name="Kalinowski J."/>
            <person name="Ruckert C."/>
        </authorList>
    </citation>
    <scope>NUCLEOTIDE SEQUENCE</scope>
    <source>
        <strain evidence="2">CGMCC 4.3508</strain>
    </source>
</reference>
<dbReference type="SUPFAM" id="SSF56112">
    <property type="entry name" value="Protein kinase-like (PK-like)"/>
    <property type="match status" value="1"/>
</dbReference>
<evidence type="ECO:0000313" key="3">
    <source>
        <dbReference type="Proteomes" id="UP000638263"/>
    </source>
</evidence>
<dbReference type="InterPro" id="IPR002575">
    <property type="entry name" value="Aminoglycoside_PTrfase"/>
</dbReference>
<gene>
    <name evidence="2" type="ORF">GCM10011588_29410</name>
</gene>
<protein>
    <submittedName>
        <fullName evidence="2">Phosphotransferase</fullName>
    </submittedName>
</protein>
<dbReference type="InterPro" id="IPR052961">
    <property type="entry name" value="Oxido-Kinase-like_Enzymes"/>
</dbReference>
<dbReference type="Gene3D" id="3.90.1200.10">
    <property type="match status" value="1"/>
</dbReference>
<dbReference type="InterPro" id="IPR011009">
    <property type="entry name" value="Kinase-like_dom_sf"/>
</dbReference>
<dbReference type="PANTHER" id="PTHR23020:SF41">
    <property type="entry name" value="AMINOGLYCOSIDE PHOSPHOTRANSFERASE DOMAIN-CONTAINING PROTEIN"/>
    <property type="match status" value="1"/>
</dbReference>
<name>A0A917VTN6_9NOCA</name>
<sequence length="388" mass="43354">MEHKHMTITANAKSVGEAIAALSPWSPRTPLHRVTDVTPELLTRLLSGTGGARVEAVELGKGTSGTTDRQQVTVQWNDAGRRDGPPASLFVKSTPSMVTNRLMSAVTGLSRVETTFYKSCRPGLHNVPAPRCHFAEYGSGARHLIILDDITIDGVRPCELTEDCTLSFAENLMDTFAALHGQFWETARFGSDLSWVAPLSERVGFRALAWQFRRMRTSLTERPELSLPDEVHRMCEFVNAHDRELYRRWERGPRTLIHGDTHLGNTFEPADGRAGLLDWQLVHRAPGLREVAYTLIWSLPVELRRQHESHLISRYLDGLAANGVTDPPTYEQAWDDYRFFAFDAWDSIAFGVAWPGMQSVETVEAGFHRANAAVADLEVSEALASYLN</sequence>
<comment type="caution">
    <text evidence="2">The sequence shown here is derived from an EMBL/GenBank/DDBJ whole genome shotgun (WGS) entry which is preliminary data.</text>
</comment>
<proteinExistence type="predicted"/>
<dbReference type="PANTHER" id="PTHR23020">
    <property type="entry name" value="UNCHARACTERIZED NUCLEAR HORMONE RECEPTOR-RELATED"/>
    <property type="match status" value="1"/>
</dbReference>
<evidence type="ECO:0000259" key="1">
    <source>
        <dbReference type="Pfam" id="PF01636"/>
    </source>
</evidence>
<keyword evidence="3" id="KW-1185">Reference proteome</keyword>
<dbReference type="EMBL" id="BMMH01000005">
    <property type="protein sequence ID" value="GGL13104.1"/>
    <property type="molecule type" value="Genomic_DNA"/>
</dbReference>
<evidence type="ECO:0000313" key="2">
    <source>
        <dbReference type="EMBL" id="GGL13104.1"/>
    </source>
</evidence>
<feature type="domain" description="Aminoglycoside phosphotransferase" evidence="1">
    <location>
        <begin position="127"/>
        <end position="303"/>
    </location>
</feature>
<accession>A0A917VTN6</accession>
<dbReference type="Pfam" id="PF01636">
    <property type="entry name" value="APH"/>
    <property type="match status" value="1"/>
</dbReference>
<dbReference type="AlphaFoldDB" id="A0A917VTN6"/>
<organism evidence="2 3">
    <name type="scientific">Nocardia jinanensis</name>
    <dbReference type="NCBI Taxonomy" id="382504"/>
    <lineage>
        <taxon>Bacteria</taxon>
        <taxon>Bacillati</taxon>
        <taxon>Actinomycetota</taxon>
        <taxon>Actinomycetes</taxon>
        <taxon>Mycobacteriales</taxon>
        <taxon>Nocardiaceae</taxon>
        <taxon>Nocardia</taxon>
    </lineage>
</organism>
<reference evidence="2" key="2">
    <citation type="submission" date="2020-09" db="EMBL/GenBank/DDBJ databases">
        <authorList>
            <person name="Sun Q."/>
            <person name="Zhou Y."/>
        </authorList>
    </citation>
    <scope>NUCLEOTIDE SEQUENCE</scope>
    <source>
        <strain evidence="2">CGMCC 4.3508</strain>
    </source>
</reference>
<dbReference type="Proteomes" id="UP000638263">
    <property type="component" value="Unassembled WGS sequence"/>
</dbReference>